<dbReference type="Pfam" id="PF16868">
    <property type="entry name" value="NMT1_3"/>
    <property type="match status" value="1"/>
</dbReference>
<organism evidence="2 3">
    <name type="scientific">Rhodoferax potami</name>
    <dbReference type="NCBI Taxonomy" id="3068338"/>
    <lineage>
        <taxon>Bacteria</taxon>
        <taxon>Pseudomonadati</taxon>
        <taxon>Pseudomonadota</taxon>
        <taxon>Betaproteobacteria</taxon>
        <taxon>Burkholderiales</taxon>
        <taxon>Comamonadaceae</taxon>
        <taxon>Rhodoferax</taxon>
    </lineage>
</organism>
<dbReference type="PANTHER" id="PTHR42941">
    <property type="entry name" value="SLL1037 PROTEIN"/>
    <property type="match status" value="1"/>
</dbReference>
<proteinExistence type="predicted"/>
<gene>
    <name evidence="2" type="ORF">RAE19_04130</name>
</gene>
<comment type="caution">
    <text evidence="2">The sequence shown here is derived from an EMBL/GenBank/DDBJ whole genome shotgun (WGS) entry which is preliminary data.</text>
</comment>
<dbReference type="InterPro" id="IPR011852">
    <property type="entry name" value="TRAP_TAXI"/>
</dbReference>
<dbReference type="Gene3D" id="3.40.190.10">
    <property type="entry name" value="Periplasmic binding protein-like II"/>
    <property type="match status" value="2"/>
</dbReference>
<accession>A0ABU3KJL3</accession>
<evidence type="ECO:0000313" key="3">
    <source>
        <dbReference type="Proteomes" id="UP001321700"/>
    </source>
</evidence>
<dbReference type="PANTHER" id="PTHR42941:SF1">
    <property type="entry name" value="SLL1037 PROTEIN"/>
    <property type="match status" value="1"/>
</dbReference>
<protein>
    <submittedName>
        <fullName evidence="2">TAXI family TRAP transporter solute-binding subunit</fullName>
    </submittedName>
</protein>
<dbReference type="RefSeq" id="WP_313873725.1">
    <property type="nucleotide sequence ID" value="NZ_JAVBIK010000001.1"/>
</dbReference>
<evidence type="ECO:0000256" key="1">
    <source>
        <dbReference type="SAM" id="Phobius"/>
    </source>
</evidence>
<reference evidence="2 3" key="1">
    <citation type="submission" date="2023-08" db="EMBL/GenBank/DDBJ databases">
        <title>Rhodoferax potami sp. nov. and Rhodoferax mekongensis sp. nov., isolated from the Mekong River in Thailand.</title>
        <authorList>
            <person name="Kitikhun S."/>
            <person name="Charoenyingcharoen P."/>
            <person name="Siriarchawattana P."/>
            <person name="Likhitrattanapisal S."/>
            <person name="Nilsakha T."/>
            <person name="Chanpet A."/>
            <person name="Rattanawaree P."/>
            <person name="Ingsriswang S."/>
        </authorList>
    </citation>
    <scope>NUCLEOTIDE SEQUENCE [LARGE SCALE GENOMIC DNA]</scope>
    <source>
        <strain evidence="2 3">TBRC 17660</strain>
    </source>
</reference>
<evidence type="ECO:0000313" key="2">
    <source>
        <dbReference type="EMBL" id="MDT7517932.1"/>
    </source>
</evidence>
<keyword evidence="1" id="KW-0472">Membrane</keyword>
<dbReference type="EMBL" id="JAVBIK010000001">
    <property type="protein sequence ID" value="MDT7517932.1"/>
    <property type="molecule type" value="Genomic_DNA"/>
</dbReference>
<keyword evidence="3" id="KW-1185">Reference proteome</keyword>
<dbReference type="Proteomes" id="UP001321700">
    <property type="component" value="Unassembled WGS sequence"/>
</dbReference>
<sequence length="445" mass="49489">MSLHLPRPVKAALLGFWDLFTSASPLLFAGAGLIWLAYWWLNPMPPKQLTLLTGPEQSAYAEMGDQYAKLLRQHGITVRLVPTEGSADNLRRLQAGEADAGFVQGGSATAPTDDDTEELLTLGNLFVEPVWLFYRAQSAADISETGRLQSLNQLSTLRINAGTAGSGVPPLMDTLLDMHRMDPKKIKISHLEQTPATVQMLQGKLDAVVFASAPQAPMVQMLLQTPGIRLMDFPQNEAYARRLPFITPVTLPRGVVDLARNIPAQDVHLIATTTSMLVRESLHPGLRQLLSQATVQTHGQSGWFQRTREFPNASNSEFPLAPEAERTLKNGIPSLQRYIPFTLANLVERMWLALGIIIAVLLPLGKIAPPLYAYRVRSRVFRWYGELRDIESRLEAHPEDKEKLLEELNAIEAKVEKVILPLSYADELYALRNNIGLVRQRLTTA</sequence>
<feature type="transmembrane region" description="Helical" evidence="1">
    <location>
        <begin position="350"/>
        <end position="374"/>
    </location>
</feature>
<feature type="transmembrane region" description="Helical" evidence="1">
    <location>
        <begin position="12"/>
        <end position="41"/>
    </location>
</feature>
<keyword evidence="1" id="KW-1133">Transmembrane helix</keyword>
<name>A0ABU3KJL3_9BURK</name>
<keyword evidence="1" id="KW-0812">Transmembrane</keyword>
<dbReference type="SUPFAM" id="SSF53850">
    <property type="entry name" value="Periplasmic binding protein-like II"/>
    <property type="match status" value="1"/>
</dbReference>